<evidence type="ECO:0000313" key="3">
    <source>
        <dbReference type="Proteomes" id="UP000550401"/>
    </source>
</evidence>
<dbReference type="PANTHER" id="PTHR35010:SF4">
    <property type="entry name" value="BLL5781 PROTEIN"/>
    <property type="match status" value="1"/>
</dbReference>
<accession>A0A839ES17</accession>
<reference evidence="2 3" key="1">
    <citation type="submission" date="2020-07" db="EMBL/GenBank/DDBJ databases">
        <title>Genomic Encyclopedia of Type Strains, Phase IV (KMG-V): Genome sequencing to study the core and pangenomes of soil and plant-associated prokaryotes.</title>
        <authorList>
            <person name="Whitman W."/>
        </authorList>
    </citation>
    <scope>NUCLEOTIDE SEQUENCE [LARGE SCALE GENOMIC DNA]</scope>
    <source>
        <strain evidence="2 3">RH2WT43</strain>
    </source>
</reference>
<comment type="caution">
    <text evidence="2">The sequence shown here is derived from an EMBL/GenBank/DDBJ whole genome shotgun (WGS) entry which is preliminary data.</text>
</comment>
<protein>
    <submittedName>
        <fullName evidence="2">Transcriptional regulator with XRE-family HTH domain</fullName>
    </submittedName>
</protein>
<sequence>MAMFHGEGCCIVYARAPTINDAAGHARMTSQVMATPTSRPYAARMSATALAAKPVPGTRTPAHVGVLLREWRATRRLSQLDLALEAGVSARHLSCVETGKAQPSREMVARLADVLDMPLRERNALLVAAGFAPKYPETALATPEMAQVRRAIEFIVAQQEPYPAFVLDRHWNVLMANRAATRVNRFVLGRDGMHANMLRAVFDPADLRAAIANWEEVAGDLIRHLHGVVASAPHDEAARALLEEILAYPGVPARWRRREPERAPSPLLTTVLRRDDTELHFFSAITTFGTPRDVTIEELHIETCFPVDEATAALCRRLAQDDDGR</sequence>
<name>A0A839ES17_9GAMM</name>
<dbReference type="SUPFAM" id="SSF47413">
    <property type="entry name" value="lambda repressor-like DNA-binding domains"/>
    <property type="match status" value="1"/>
</dbReference>
<dbReference type="SMART" id="SM00530">
    <property type="entry name" value="HTH_XRE"/>
    <property type="match status" value="1"/>
</dbReference>
<gene>
    <name evidence="2" type="ORF">FHW12_001421</name>
</gene>
<evidence type="ECO:0000259" key="1">
    <source>
        <dbReference type="PROSITE" id="PS50943"/>
    </source>
</evidence>
<feature type="domain" description="HTH cro/C1-type" evidence="1">
    <location>
        <begin position="68"/>
        <end position="122"/>
    </location>
</feature>
<dbReference type="Gene3D" id="3.30.450.180">
    <property type="match status" value="1"/>
</dbReference>
<dbReference type="RefSeq" id="WP_259392924.1">
    <property type="nucleotide sequence ID" value="NZ_JACGXL010000002.1"/>
</dbReference>
<organism evidence="2 3">
    <name type="scientific">Dokdonella fugitiva</name>
    <dbReference type="NCBI Taxonomy" id="328517"/>
    <lineage>
        <taxon>Bacteria</taxon>
        <taxon>Pseudomonadati</taxon>
        <taxon>Pseudomonadota</taxon>
        <taxon>Gammaproteobacteria</taxon>
        <taxon>Lysobacterales</taxon>
        <taxon>Rhodanobacteraceae</taxon>
        <taxon>Dokdonella</taxon>
    </lineage>
</organism>
<dbReference type="Pfam" id="PF17765">
    <property type="entry name" value="MLTR_LBD"/>
    <property type="match status" value="1"/>
</dbReference>
<dbReference type="EMBL" id="JACGXL010000002">
    <property type="protein sequence ID" value="MBA8887207.1"/>
    <property type="molecule type" value="Genomic_DNA"/>
</dbReference>
<dbReference type="GO" id="GO:0003677">
    <property type="term" value="F:DNA binding"/>
    <property type="evidence" value="ECO:0007669"/>
    <property type="project" value="InterPro"/>
</dbReference>
<dbReference type="Proteomes" id="UP000550401">
    <property type="component" value="Unassembled WGS sequence"/>
</dbReference>
<dbReference type="CDD" id="cd00093">
    <property type="entry name" value="HTH_XRE"/>
    <property type="match status" value="1"/>
</dbReference>
<dbReference type="AlphaFoldDB" id="A0A839ES17"/>
<proteinExistence type="predicted"/>
<dbReference type="InterPro" id="IPR041413">
    <property type="entry name" value="MLTR_LBD"/>
</dbReference>
<keyword evidence="3" id="KW-1185">Reference proteome</keyword>
<evidence type="ECO:0000313" key="2">
    <source>
        <dbReference type="EMBL" id="MBA8887207.1"/>
    </source>
</evidence>
<dbReference type="Pfam" id="PF13560">
    <property type="entry name" value="HTH_31"/>
    <property type="match status" value="1"/>
</dbReference>
<dbReference type="Gene3D" id="1.10.260.40">
    <property type="entry name" value="lambda repressor-like DNA-binding domains"/>
    <property type="match status" value="1"/>
</dbReference>
<dbReference type="InterPro" id="IPR001387">
    <property type="entry name" value="Cro/C1-type_HTH"/>
</dbReference>
<dbReference type="PANTHER" id="PTHR35010">
    <property type="entry name" value="BLL4672 PROTEIN-RELATED"/>
    <property type="match status" value="1"/>
</dbReference>
<dbReference type="PROSITE" id="PS50943">
    <property type="entry name" value="HTH_CROC1"/>
    <property type="match status" value="1"/>
</dbReference>
<dbReference type="InterPro" id="IPR010982">
    <property type="entry name" value="Lambda_DNA-bd_dom_sf"/>
</dbReference>